<dbReference type="RefSeq" id="YP_009518869.1">
    <property type="nucleotide sequence ID" value="NC_039520.1"/>
</dbReference>
<evidence type="ECO:0000313" key="1">
    <source>
        <dbReference type="EMBL" id="AYC64842.1"/>
    </source>
</evidence>
<keyword evidence="1" id="KW-0150">Chloroplast</keyword>
<organism evidence="1">
    <name type="scientific">Boodleopsis pusilla</name>
    <dbReference type="NCBI Taxonomy" id="381415"/>
    <lineage>
        <taxon>Eukaryota</taxon>
        <taxon>Viridiplantae</taxon>
        <taxon>Chlorophyta</taxon>
        <taxon>core chlorophytes</taxon>
        <taxon>Ulvophyceae</taxon>
        <taxon>TCBD clade</taxon>
        <taxon>Bryopsidales</taxon>
        <taxon>Halimedineae</taxon>
        <taxon>Halimedaceae</taxon>
        <taxon>Rhipileae</taxon>
        <taxon>Boodleopsis</taxon>
    </lineage>
</organism>
<sequence>MFGYQLLHYVQDIQYSYYCNTWTGEKQHYFETSYRLDQVLVPLFLDISLQGLSVSTENLEKVHLENEHLINETLSKLDLTLDIYRSSNKFTEFIQSTMQPISSLANLWPKTKTEYFNRSQKTLSSWVTQHTANPLFKNTEIVEWFTNFFTLAKADSLGKFIQTFQQHIQNNQIYPLWDLMVVYKPSRVT</sequence>
<accession>A0A386AZH9</accession>
<reference evidence="1" key="2">
    <citation type="journal article" date="2019" name="Mol. Phylogenet. Evol.">
        <title>Reassessment of the classification of bryopsidales (chlorophyta) based on chloroplast phylogenomic analyses.</title>
        <authorList>
            <person name="Cremen M.C."/>
            <person name="Leliaert F."/>
            <person name="West J."/>
            <person name="Lam D.W."/>
            <person name="Shimada S."/>
            <person name="Lopez-Bautista J.M."/>
            <person name="Verbruggen H."/>
        </authorList>
    </citation>
    <scope>NUCLEOTIDE SEQUENCE</scope>
</reference>
<geneLocation type="chloroplast" evidence="1"/>
<name>A0A386AZH9_9CHLO</name>
<dbReference type="EMBL" id="MH591103">
    <property type="protein sequence ID" value="AYC64842.1"/>
    <property type="molecule type" value="Genomic_DNA"/>
</dbReference>
<proteinExistence type="predicted"/>
<keyword evidence="1" id="KW-0934">Plastid</keyword>
<reference evidence="1" key="1">
    <citation type="submission" date="2018-07" db="EMBL/GenBank/DDBJ databases">
        <authorList>
            <person name="Quirk P.G."/>
            <person name="Krulwich T.A."/>
        </authorList>
    </citation>
    <scope>NUCLEOTIDE SEQUENCE</scope>
</reference>
<gene>
    <name evidence="1" type="primary">orf189</name>
</gene>
<dbReference type="AlphaFoldDB" id="A0A386AZH9"/>
<dbReference type="GeneID" id="38278599"/>
<protein>
    <submittedName>
        <fullName evidence="1">Uncharacterized protein</fullName>
    </submittedName>
</protein>